<sequence length="141" mass="16066">MRRSKEENAEEMQRICYQSLFACVDTACRSLKNIHKNSKVKVDGINELKCTHHFCSCARIDSIKKDLQPPYESSYKIVNRIEKVFRILRHGKEVSVSVNQLKPACFSKELVDIPAGLLGKKKAFSQPNEFLNTGEETSTES</sequence>
<proteinExistence type="predicted"/>
<accession>A0A8X6TA64</accession>
<keyword evidence="2" id="KW-1185">Reference proteome</keyword>
<dbReference type="OrthoDB" id="422540at2759"/>
<organism evidence="1 2">
    <name type="scientific">Nephila pilipes</name>
    <name type="common">Giant wood spider</name>
    <name type="synonym">Nephila maculata</name>
    <dbReference type="NCBI Taxonomy" id="299642"/>
    <lineage>
        <taxon>Eukaryota</taxon>
        <taxon>Metazoa</taxon>
        <taxon>Ecdysozoa</taxon>
        <taxon>Arthropoda</taxon>
        <taxon>Chelicerata</taxon>
        <taxon>Arachnida</taxon>
        <taxon>Araneae</taxon>
        <taxon>Araneomorphae</taxon>
        <taxon>Entelegynae</taxon>
        <taxon>Araneoidea</taxon>
        <taxon>Nephilidae</taxon>
        <taxon>Nephila</taxon>
    </lineage>
</organism>
<evidence type="ECO:0000313" key="1">
    <source>
        <dbReference type="EMBL" id="GFS86483.1"/>
    </source>
</evidence>
<gene>
    <name evidence="1" type="ORF">NPIL_149951</name>
</gene>
<comment type="caution">
    <text evidence="1">The sequence shown here is derived from an EMBL/GenBank/DDBJ whole genome shotgun (WGS) entry which is preliminary data.</text>
</comment>
<evidence type="ECO:0000313" key="2">
    <source>
        <dbReference type="Proteomes" id="UP000887013"/>
    </source>
</evidence>
<protein>
    <submittedName>
        <fullName evidence="1">Uncharacterized protein</fullName>
    </submittedName>
</protein>
<dbReference type="AlphaFoldDB" id="A0A8X6TA64"/>
<dbReference type="EMBL" id="BMAW01004015">
    <property type="protein sequence ID" value="GFS86483.1"/>
    <property type="molecule type" value="Genomic_DNA"/>
</dbReference>
<dbReference type="Proteomes" id="UP000887013">
    <property type="component" value="Unassembled WGS sequence"/>
</dbReference>
<reference evidence="1" key="1">
    <citation type="submission" date="2020-08" db="EMBL/GenBank/DDBJ databases">
        <title>Multicomponent nature underlies the extraordinary mechanical properties of spider dragline silk.</title>
        <authorList>
            <person name="Kono N."/>
            <person name="Nakamura H."/>
            <person name="Mori M."/>
            <person name="Yoshida Y."/>
            <person name="Ohtoshi R."/>
            <person name="Malay A.D."/>
            <person name="Moran D.A.P."/>
            <person name="Tomita M."/>
            <person name="Numata K."/>
            <person name="Arakawa K."/>
        </authorList>
    </citation>
    <scope>NUCLEOTIDE SEQUENCE</scope>
</reference>
<name>A0A8X6TA64_NEPPI</name>